<accession>A0A8C2IM54</accession>
<dbReference type="InterPro" id="IPR007863">
    <property type="entry name" value="Peptidase_M16_C"/>
</dbReference>
<dbReference type="GO" id="GO:0005759">
    <property type="term" value="C:mitochondrial matrix"/>
    <property type="evidence" value="ECO:0007669"/>
    <property type="project" value="TreeGrafter"/>
</dbReference>
<dbReference type="PANTHER" id="PTHR43016">
    <property type="entry name" value="PRESEQUENCE PROTEASE"/>
    <property type="match status" value="1"/>
</dbReference>
<dbReference type="Proteomes" id="UP000694701">
    <property type="component" value="Unplaced"/>
</dbReference>
<protein>
    <recommendedName>
        <fullName evidence="1">Pitrilysin metalloproteinase 1</fullName>
    </recommendedName>
</protein>
<evidence type="ECO:0000256" key="1">
    <source>
        <dbReference type="ARBA" id="ARBA00032857"/>
    </source>
</evidence>
<evidence type="ECO:0000256" key="2">
    <source>
        <dbReference type="SAM" id="Coils"/>
    </source>
</evidence>
<dbReference type="Ensembl" id="ENSCCRT00020089965.1">
    <property type="protein sequence ID" value="ENSCCRP00020082191.1"/>
    <property type="gene ID" value="ENSCCRG00020036261.1"/>
</dbReference>
<reference evidence="4" key="1">
    <citation type="submission" date="2025-08" db="UniProtKB">
        <authorList>
            <consortium name="Ensembl"/>
        </authorList>
    </citation>
    <scope>IDENTIFICATION</scope>
</reference>
<evidence type="ECO:0000313" key="5">
    <source>
        <dbReference type="Proteomes" id="UP000694701"/>
    </source>
</evidence>
<dbReference type="PANTHER" id="PTHR43016:SF13">
    <property type="entry name" value="PRESEQUENCE PROTEASE, MITOCHONDRIAL"/>
    <property type="match status" value="1"/>
</dbReference>
<name>A0A8C2IM54_CYPCA</name>
<sequence length="740" mass="83452">MFRHSKVLITKLKNLSFQGSWRSRGSSAVERAQQYTVGHKIHGFTVKEVTAVPDLFLTSVKLSHDATGAQYLHAARDDSNNLFSVQFRTTPMDSTGVPHILEHTVLCGSQRFPCRDPFFKMLNRSLSTFMNAFTASDYTMYPFSTQNAKDFQNLLSVYLDAVFFPCLRELDFCQEGWRLEHETPTDPSSRLMFKGVPLLLLLYVLFVYITDTFEAFTLSLLSSLMISGPNSPFYKALIEPEIGSDFSSSVGFDGSTRQASFTIGLQGMAEDDTEKVKHIIAQTIDDIVATGFEEEQIEALLHKIEIQMKHQSTSFGLALASYIASCWNHDGDPVQLLKISENVSRFRQCLKENPRYLQDKVQHYFKDNTHRLTLTMSPDERFLEKQAEAEEQKLQEKIKNLSDADHKDIYEKGMIMRPGKTRIISLVLLGCGELDYRQQAQRIELKTGGMSVSPQIIPDTDQLDLYEQGIMLSSSCLERNLPDMFQLWSDIFNRLVFFQETEKEIFKSLRPAGDLQRDGPGEIAELTDLTSVLRKLPRIKRHLLNPENMRCAVNATPQKMSDAAGEVERFMGNIAANRKERKPVRPTVVERALDPQAGSSASRKLISEPHFKPCQMKTYFQLPFNVNFVSECVRTVPFSHADYASLCILAMIMTCKFLHGEIREKGGAYGGGARMGGGGLFSFYSYRDPNSTQTLSAFRGGVEWARAGKFTQQDIDEAKLSVFSAVDAPVAPSDKGHDIL</sequence>
<dbReference type="Pfam" id="PF05193">
    <property type="entry name" value="Peptidase_M16_C"/>
    <property type="match status" value="1"/>
</dbReference>
<dbReference type="Gene3D" id="3.30.830.10">
    <property type="entry name" value="Metalloenzyme, LuxS/M16 peptidase-like"/>
    <property type="match status" value="5"/>
</dbReference>
<dbReference type="Pfam" id="PF08367">
    <property type="entry name" value="M16C_assoc"/>
    <property type="match status" value="1"/>
</dbReference>
<dbReference type="InterPro" id="IPR011765">
    <property type="entry name" value="Pept_M16_N"/>
</dbReference>
<dbReference type="InterPro" id="IPR011249">
    <property type="entry name" value="Metalloenz_LuxS/M16"/>
</dbReference>
<dbReference type="InterPro" id="IPR013578">
    <property type="entry name" value="Peptidase_M16C_assoc"/>
</dbReference>
<dbReference type="Pfam" id="PF22516">
    <property type="entry name" value="PreP_C"/>
    <property type="match status" value="1"/>
</dbReference>
<feature type="domain" description="Peptidase M16C associated" evidence="3">
    <location>
        <begin position="376"/>
        <end position="574"/>
    </location>
</feature>
<dbReference type="InterPro" id="IPR055130">
    <property type="entry name" value="PreP_C"/>
</dbReference>
<dbReference type="AlphaFoldDB" id="A0A8C2IM54"/>
<evidence type="ECO:0000259" key="3">
    <source>
        <dbReference type="SMART" id="SM01264"/>
    </source>
</evidence>
<dbReference type="GO" id="GO:0004222">
    <property type="term" value="F:metalloendopeptidase activity"/>
    <property type="evidence" value="ECO:0007669"/>
    <property type="project" value="TreeGrafter"/>
</dbReference>
<organism evidence="4 5">
    <name type="scientific">Cyprinus carpio</name>
    <name type="common">Common carp</name>
    <dbReference type="NCBI Taxonomy" id="7962"/>
    <lineage>
        <taxon>Eukaryota</taxon>
        <taxon>Metazoa</taxon>
        <taxon>Chordata</taxon>
        <taxon>Craniata</taxon>
        <taxon>Vertebrata</taxon>
        <taxon>Euteleostomi</taxon>
        <taxon>Actinopterygii</taxon>
        <taxon>Neopterygii</taxon>
        <taxon>Teleostei</taxon>
        <taxon>Ostariophysi</taxon>
        <taxon>Cypriniformes</taxon>
        <taxon>Cyprinidae</taxon>
        <taxon>Cyprininae</taxon>
        <taxon>Cyprinus</taxon>
    </lineage>
</organism>
<feature type="coiled-coil region" evidence="2">
    <location>
        <begin position="380"/>
        <end position="407"/>
    </location>
</feature>
<proteinExistence type="predicted"/>
<keyword evidence="2" id="KW-0175">Coiled coil</keyword>
<dbReference type="Pfam" id="PF00675">
    <property type="entry name" value="Peptidase_M16"/>
    <property type="match status" value="1"/>
</dbReference>
<dbReference type="GO" id="GO:0016485">
    <property type="term" value="P:protein processing"/>
    <property type="evidence" value="ECO:0007669"/>
    <property type="project" value="TreeGrafter"/>
</dbReference>
<dbReference type="SMART" id="SM01264">
    <property type="entry name" value="M16C_associated"/>
    <property type="match status" value="1"/>
</dbReference>
<dbReference type="FunFam" id="3.30.830.10:FF:000013">
    <property type="entry name" value="Mitochondrial presequence protease"/>
    <property type="match status" value="1"/>
</dbReference>
<dbReference type="SUPFAM" id="SSF63411">
    <property type="entry name" value="LuxS/MPP-like metallohydrolase"/>
    <property type="match status" value="4"/>
</dbReference>
<dbReference type="FunFam" id="3.30.830.10:FF:000011">
    <property type="entry name" value="Presequence protease, mitochondrial"/>
    <property type="match status" value="1"/>
</dbReference>
<evidence type="ECO:0000313" key="4">
    <source>
        <dbReference type="Ensembl" id="ENSCCRP00020082191.1"/>
    </source>
</evidence>
<dbReference type="GO" id="GO:0046872">
    <property type="term" value="F:metal ion binding"/>
    <property type="evidence" value="ECO:0007669"/>
    <property type="project" value="InterPro"/>
</dbReference>